<accession>A0A1F6W2A7</accession>
<dbReference type="AlphaFoldDB" id="A0A1F6W2A7"/>
<dbReference type="Proteomes" id="UP000179275">
    <property type="component" value="Unassembled WGS sequence"/>
</dbReference>
<dbReference type="InterPro" id="IPR043722">
    <property type="entry name" value="DUF5663"/>
</dbReference>
<gene>
    <name evidence="1" type="ORF">A3C67_01545</name>
</gene>
<evidence type="ECO:0008006" key="3">
    <source>
        <dbReference type="Google" id="ProtNLM"/>
    </source>
</evidence>
<sequence>MVTELLNVNLVKELGLDSMPQEKKAALIDQMSQVVESRINLEVLSILNEGDKKEMDKVLDSDGDLVAFLRNKIPNFDLMVAETIANFKKEILDMQRPLATVK</sequence>
<dbReference type="Pfam" id="PF18908">
    <property type="entry name" value="DUF5663"/>
    <property type="match status" value="1"/>
</dbReference>
<name>A0A1F6W2A7_9BACT</name>
<organism evidence="1 2">
    <name type="scientific">Candidatus Nomurabacteria bacterium RIFCSPHIGHO2_02_FULL_42_19</name>
    <dbReference type="NCBI Taxonomy" id="1801756"/>
    <lineage>
        <taxon>Bacteria</taxon>
        <taxon>Candidatus Nomuraibacteriota</taxon>
    </lineage>
</organism>
<comment type="caution">
    <text evidence="1">The sequence shown here is derived from an EMBL/GenBank/DDBJ whole genome shotgun (WGS) entry which is preliminary data.</text>
</comment>
<protein>
    <recommendedName>
        <fullName evidence="3">Trigger factor C-terminal domain-containing protein</fullName>
    </recommendedName>
</protein>
<proteinExistence type="predicted"/>
<dbReference type="EMBL" id="MFUG01000013">
    <property type="protein sequence ID" value="OGI76031.1"/>
    <property type="molecule type" value="Genomic_DNA"/>
</dbReference>
<reference evidence="1 2" key="1">
    <citation type="journal article" date="2016" name="Nat. Commun.">
        <title>Thousands of microbial genomes shed light on interconnected biogeochemical processes in an aquifer system.</title>
        <authorList>
            <person name="Anantharaman K."/>
            <person name="Brown C.T."/>
            <person name="Hug L.A."/>
            <person name="Sharon I."/>
            <person name="Castelle C.J."/>
            <person name="Probst A.J."/>
            <person name="Thomas B.C."/>
            <person name="Singh A."/>
            <person name="Wilkins M.J."/>
            <person name="Karaoz U."/>
            <person name="Brodie E.L."/>
            <person name="Williams K.H."/>
            <person name="Hubbard S.S."/>
            <person name="Banfield J.F."/>
        </authorList>
    </citation>
    <scope>NUCLEOTIDE SEQUENCE [LARGE SCALE GENOMIC DNA]</scope>
</reference>
<evidence type="ECO:0000313" key="1">
    <source>
        <dbReference type="EMBL" id="OGI76031.1"/>
    </source>
</evidence>
<evidence type="ECO:0000313" key="2">
    <source>
        <dbReference type="Proteomes" id="UP000179275"/>
    </source>
</evidence>